<comment type="catalytic activity">
    <reaction evidence="7 9">
        <text>an N-acyl-L-alpha-aminoacyl-tRNA + H2O = an N-acyl-L-amino acid + a tRNA + H(+)</text>
        <dbReference type="Rhea" id="RHEA:54448"/>
        <dbReference type="Rhea" id="RHEA-COMP:10123"/>
        <dbReference type="Rhea" id="RHEA-COMP:13883"/>
        <dbReference type="ChEBI" id="CHEBI:15377"/>
        <dbReference type="ChEBI" id="CHEBI:15378"/>
        <dbReference type="ChEBI" id="CHEBI:59874"/>
        <dbReference type="ChEBI" id="CHEBI:78442"/>
        <dbReference type="ChEBI" id="CHEBI:138191"/>
        <dbReference type="EC" id="3.1.1.29"/>
    </reaction>
</comment>
<evidence type="ECO:0000256" key="4">
    <source>
        <dbReference type="ARBA" id="ARBA00022490"/>
    </source>
</evidence>
<evidence type="ECO:0000256" key="6">
    <source>
        <dbReference type="ARBA" id="ARBA00038050"/>
    </source>
</evidence>
<dbReference type="InterPro" id="IPR034759">
    <property type="entry name" value="Pept_tRNA_hydro_arch"/>
</dbReference>
<evidence type="ECO:0000256" key="9">
    <source>
        <dbReference type="HAMAP-Rule" id="MF_00628"/>
    </source>
</evidence>
<dbReference type="GeneID" id="5055820"/>
<evidence type="ECO:0000256" key="2">
    <source>
        <dbReference type="ARBA" id="ARBA00004496"/>
    </source>
</evidence>
<name>A0A7L4PAX0_9CREN</name>
<evidence type="ECO:0000256" key="7">
    <source>
        <dbReference type="ARBA" id="ARBA00048707"/>
    </source>
</evidence>
<dbReference type="GO" id="GO:0005829">
    <property type="term" value="C:cytosol"/>
    <property type="evidence" value="ECO:0007669"/>
    <property type="project" value="TreeGrafter"/>
</dbReference>
<keyword evidence="5 9" id="KW-0378">Hydrolase</keyword>
<dbReference type="NCBIfam" id="NF003314">
    <property type="entry name" value="PRK04322.1"/>
    <property type="match status" value="1"/>
</dbReference>
<dbReference type="PANTHER" id="PTHR12649:SF11">
    <property type="entry name" value="PEPTIDYL-TRNA HYDROLASE 2, MITOCHONDRIAL"/>
    <property type="match status" value="1"/>
</dbReference>
<comment type="function">
    <text evidence="1 9">The natural substrate for this enzyme may be peptidyl-tRNAs which drop off the ribosome during protein synthesis.</text>
</comment>
<dbReference type="Pfam" id="PF01981">
    <property type="entry name" value="PTH2"/>
    <property type="match status" value="1"/>
</dbReference>
<dbReference type="CDD" id="cd02430">
    <property type="entry name" value="PTH2"/>
    <property type="match status" value="1"/>
</dbReference>
<dbReference type="Proteomes" id="UP000554766">
    <property type="component" value="Unassembled WGS sequence"/>
</dbReference>
<dbReference type="GO" id="GO:0004045">
    <property type="term" value="F:peptidyl-tRNA hydrolase activity"/>
    <property type="evidence" value="ECO:0007669"/>
    <property type="project" value="UniProtKB-UniRule"/>
</dbReference>
<comment type="similarity">
    <text evidence="6 9">Belongs to the PTH2 family.</text>
</comment>
<dbReference type="NCBIfam" id="TIGR00283">
    <property type="entry name" value="arch_pth2"/>
    <property type="match status" value="1"/>
</dbReference>
<dbReference type="FunFam" id="3.40.1490.10:FF:000001">
    <property type="entry name" value="Peptidyl-tRNA hydrolase 2"/>
    <property type="match status" value="1"/>
</dbReference>
<accession>A0A7L4PAX0</accession>
<dbReference type="Gene3D" id="3.40.1490.10">
    <property type="entry name" value="Bit1"/>
    <property type="match status" value="1"/>
</dbReference>
<dbReference type="AlphaFoldDB" id="A0A7L4PAX0"/>
<reference evidence="10 11" key="1">
    <citation type="journal article" date="2020" name="Nat. Commun.">
        <title>The structures of two archaeal type IV pili illuminate evolutionary relationships.</title>
        <authorList>
            <person name="Wang F."/>
            <person name="Baquero D.P."/>
            <person name="Su Z."/>
            <person name="Beltran L.C."/>
            <person name="Prangishvili D."/>
            <person name="Krupovic M."/>
            <person name="Egelman E.H."/>
        </authorList>
    </citation>
    <scope>NUCLEOTIDE SEQUENCE [LARGE SCALE GENOMIC DNA]</scope>
    <source>
        <strain evidence="10 11">2GA</strain>
    </source>
</reference>
<sequence>MKMTIAVRKDLEISCGKAAAQVGHAAVECVLLAMRDVRWRKWLDKWLTEGQKKVVLAAEDAAHLYQIYETAKRLDLPTAVVVDAGLTELPPNTPTAVCVGPGPDDVVDKVTGSLRLYR</sequence>
<dbReference type="GO" id="GO:0006412">
    <property type="term" value="P:translation"/>
    <property type="evidence" value="ECO:0007669"/>
    <property type="project" value="UniProtKB-UniRule"/>
</dbReference>
<comment type="subcellular location">
    <subcellularLocation>
        <location evidence="2 9">Cytoplasm</location>
    </subcellularLocation>
</comment>
<dbReference type="PANTHER" id="PTHR12649">
    <property type="entry name" value="PEPTIDYL-TRNA HYDROLASE 2"/>
    <property type="match status" value="1"/>
</dbReference>
<evidence type="ECO:0000256" key="3">
    <source>
        <dbReference type="ARBA" id="ARBA00013260"/>
    </source>
</evidence>
<dbReference type="RefSeq" id="WP_128622333.1">
    <property type="nucleotide sequence ID" value="NZ_JAAVJF010000003.1"/>
</dbReference>
<dbReference type="InterPro" id="IPR002833">
    <property type="entry name" value="PTH2"/>
</dbReference>
<evidence type="ECO:0000256" key="8">
    <source>
        <dbReference type="ARBA" id="ARBA00050038"/>
    </source>
</evidence>
<proteinExistence type="inferred from homology"/>
<gene>
    <name evidence="9" type="primary">pth</name>
    <name evidence="10" type="ORF">HC235_06495</name>
</gene>
<dbReference type="InterPro" id="IPR023476">
    <property type="entry name" value="Pep_tRNA_hydro_II_dom_sf"/>
</dbReference>
<keyword evidence="4 9" id="KW-0963">Cytoplasm</keyword>
<evidence type="ECO:0000256" key="5">
    <source>
        <dbReference type="ARBA" id="ARBA00022801"/>
    </source>
</evidence>
<keyword evidence="11" id="KW-1185">Reference proteome</keyword>
<comment type="caution">
    <text evidence="10">The sequence shown here is derived from an EMBL/GenBank/DDBJ whole genome shotgun (WGS) entry which is preliminary data.</text>
</comment>
<dbReference type="EMBL" id="JAAVJF010000003">
    <property type="protein sequence ID" value="NYR15587.1"/>
    <property type="molecule type" value="Genomic_DNA"/>
</dbReference>
<evidence type="ECO:0000313" key="11">
    <source>
        <dbReference type="Proteomes" id="UP000554766"/>
    </source>
</evidence>
<dbReference type="EC" id="3.1.1.29" evidence="3 9"/>
<dbReference type="HAMAP" id="MF_00628">
    <property type="entry name" value="Pept_tRNA_hydro_arch"/>
    <property type="match status" value="1"/>
</dbReference>
<evidence type="ECO:0000256" key="1">
    <source>
        <dbReference type="ARBA" id="ARBA00003043"/>
    </source>
</evidence>
<organism evidence="10 11">
    <name type="scientific">Pyrobaculum arsenaticum</name>
    <dbReference type="NCBI Taxonomy" id="121277"/>
    <lineage>
        <taxon>Archaea</taxon>
        <taxon>Thermoproteota</taxon>
        <taxon>Thermoprotei</taxon>
        <taxon>Thermoproteales</taxon>
        <taxon>Thermoproteaceae</taxon>
        <taxon>Pyrobaculum</taxon>
    </lineage>
</organism>
<dbReference type="SUPFAM" id="SSF102462">
    <property type="entry name" value="Peptidyl-tRNA hydrolase II"/>
    <property type="match status" value="1"/>
</dbReference>
<evidence type="ECO:0000313" key="10">
    <source>
        <dbReference type="EMBL" id="NYR15587.1"/>
    </source>
</evidence>
<protein>
    <recommendedName>
        <fullName evidence="8 9">Peptidyl-tRNA hydrolase</fullName>
        <shortName evidence="9">PTH</shortName>
        <ecNumber evidence="3 9">3.1.1.29</ecNumber>
    </recommendedName>
</protein>